<comment type="caution">
    <text evidence="1">The sequence shown here is derived from an EMBL/GenBank/DDBJ whole genome shotgun (WGS) entry which is preliminary data.</text>
</comment>
<evidence type="ECO:0008006" key="3">
    <source>
        <dbReference type="Google" id="ProtNLM"/>
    </source>
</evidence>
<protein>
    <recommendedName>
        <fullName evidence="3">Glycine/betaine ABC transporter permease</fullName>
    </recommendedName>
</protein>
<dbReference type="Proteomes" id="UP000289411">
    <property type="component" value="Unassembled WGS sequence"/>
</dbReference>
<dbReference type="OrthoDB" id="3790005at2"/>
<proteinExistence type="predicted"/>
<name>A0A4Q2R8P6_9HYPH</name>
<gene>
    <name evidence="1" type="ORF">D3272_18730</name>
</gene>
<reference evidence="1 2" key="1">
    <citation type="submission" date="2018-09" db="EMBL/GenBank/DDBJ databases">
        <authorList>
            <person name="Grouzdev D.S."/>
            <person name="Krutkina M.S."/>
        </authorList>
    </citation>
    <scope>NUCLEOTIDE SEQUENCE [LARGE SCALE GENOMIC DNA]</scope>
    <source>
        <strain evidence="1 2">RmlP001</strain>
    </source>
</reference>
<sequence>MTTRFIDWFWRDRHTGRIVIAQWPNTWLWIFAIASVLELYTGTAEPVGIGVHIVATVSLVVWAGDELLRGVNPWRRCLGVAVLIGLTTRLVAW</sequence>
<dbReference type="RefSeq" id="WP_129220737.1">
    <property type="nucleotide sequence ID" value="NZ_QYBC01000016.1"/>
</dbReference>
<keyword evidence="2" id="KW-1185">Reference proteome</keyword>
<organism evidence="1 2">
    <name type="scientific">Lichenibacterium ramalinae</name>
    <dbReference type="NCBI Taxonomy" id="2316527"/>
    <lineage>
        <taxon>Bacteria</taxon>
        <taxon>Pseudomonadati</taxon>
        <taxon>Pseudomonadota</taxon>
        <taxon>Alphaproteobacteria</taxon>
        <taxon>Hyphomicrobiales</taxon>
        <taxon>Lichenihabitantaceae</taxon>
        <taxon>Lichenibacterium</taxon>
    </lineage>
</organism>
<dbReference type="EMBL" id="QYBC01000016">
    <property type="protein sequence ID" value="RYB03099.1"/>
    <property type="molecule type" value="Genomic_DNA"/>
</dbReference>
<evidence type="ECO:0000313" key="2">
    <source>
        <dbReference type="Proteomes" id="UP000289411"/>
    </source>
</evidence>
<reference evidence="1 2" key="2">
    <citation type="submission" date="2019-02" db="EMBL/GenBank/DDBJ databases">
        <title>'Lichenibacterium ramalinii' gen. nov. sp. nov., 'Lichenibacterium minor' gen. nov. sp. nov.</title>
        <authorList>
            <person name="Pankratov T."/>
        </authorList>
    </citation>
    <scope>NUCLEOTIDE SEQUENCE [LARGE SCALE GENOMIC DNA]</scope>
    <source>
        <strain evidence="1 2">RmlP001</strain>
    </source>
</reference>
<dbReference type="AlphaFoldDB" id="A0A4Q2R8P6"/>
<accession>A0A4Q2R8P6</accession>
<evidence type="ECO:0000313" key="1">
    <source>
        <dbReference type="EMBL" id="RYB03099.1"/>
    </source>
</evidence>